<keyword evidence="5" id="KW-0819">tRNA processing</keyword>
<dbReference type="Gene3D" id="3.30.310.50">
    <property type="entry name" value="Alpha-D-phosphohexomutase, C-terminal domain"/>
    <property type="match status" value="1"/>
</dbReference>
<evidence type="ECO:0008006" key="9">
    <source>
        <dbReference type="Google" id="ProtNLM"/>
    </source>
</evidence>
<dbReference type="AlphaFoldDB" id="A0A8H3YF00"/>
<gene>
    <name evidence="7" type="ORF">NliqN6_3456</name>
</gene>
<accession>A0A8H3YF00</accession>
<sequence length="117" mass="13035">MTSTQEPAQDNQQDWHQTTLRIPFKSAAHADIARRVILVDRELNAHLVERSIVVEGSNLVATYRTATVRLLRLATNGFIENLQLVIRTIHEFAPTAMESQTADERVTGAAIENGITV</sequence>
<comment type="similarity">
    <text evidence="3">Belongs to the CTAG/PCC1 family.</text>
</comment>
<dbReference type="GO" id="GO:0005737">
    <property type="term" value="C:cytoplasm"/>
    <property type="evidence" value="ECO:0007669"/>
    <property type="project" value="UniProtKB-SubCell"/>
</dbReference>
<dbReference type="GO" id="GO:0070525">
    <property type="term" value="P:tRNA threonylcarbamoyladenosine metabolic process"/>
    <property type="evidence" value="ECO:0007669"/>
    <property type="project" value="TreeGrafter"/>
</dbReference>
<dbReference type="GO" id="GO:0000408">
    <property type="term" value="C:EKC/KEOPS complex"/>
    <property type="evidence" value="ECO:0007669"/>
    <property type="project" value="TreeGrafter"/>
</dbReference>
<evidence type="ECO:0000256" key="5">
    <source>
        <dbReference type="ARBA" id="ARBA00022694"/>
    </source>
</evidence>
<dbReference type="GO" id="GO:0008033">
    <property type="term" value="P:tRNA processing"/>
    <property type="evidence" value="ECO:0007669"/>
    <property type="project" value="UniProtKB-KW"/>
</dbReference>
<comment type="subcellular location">
    <subcellularLocation>
        <location evidence="2">Cytoplasm</location>
    </subcellularLocation>
    <subcellularLocation>
        <location evidence="1">Nucleus</location>
    </subcellularLocation>
</comment>
<dbReference type="Pfam" id="PF09341">
    <property type="entry name" value="Pcc1"/>
    <property type="match status" value="1"/>
</dbReference>
<dbReference type="PANTHER" id="PTHR31283:SF5">
    <property type="entry name" value="EKC_KEOPS COMPLEX SUBUNIT LAGE3"/>
    <property type="match status" value="1"/>
</dbReference>
<evidence type="ECO:0000256" key="2">
    <source>
        <dbReference type="ARBA" id="ARBA00004496"/>
    </source>
</evidence>
<dbReference type="OrthoDB" id="10025739at2759"/>
<organism evidence="7 8">
    <name type="scientific">Naganishia liquefaciens</name>
    <dbReference type="NCBI Taxonomy" id="104408"/>
    <lineage>
        <taxon>Eukaryota</taxon>
        <taxon>Fungi</taxon>
        <taxon>Dikarya</taxon>
        <taxon>Basidiomycota</taxon>
        <taxon>Agaricomycotina</taxon>
        <taxon>Tremellomycetes</taxon>
        <taxon>Filobasidiales</taxon>
        <taxon>Filobasidiaceae</taxon>
        <taxon>Naganishia</taxon>
    </lineage>
</organism>
<evidence type="ECO:0000256" key="3">
    <source>
        <dbReference type="ARBA" id="ARBA00007073"/>
    </source>
</evidence>
<evidence type="ECO:0000256" key="1">
    <source>
        <dbReference type="ARBA" id="ARBA00004123"/>
    </source>
</evidence>
<protein>
    <recommendedName>
        <fullName evidence="9">Transcription factor Pcc1</fullName>
    </recommendedName>
</protein>
<keyword evidence="8" id="KW-1185">Reference proteome</keyword>
<name>A0A8H3YF00_9TREE</name>
<evidence type="ECO:0000313" key="8">
    <source>
        <dbReference type="Proteomes" id="UP000620104"/>
    </source>
</evidence>
<evidence type="ECO:0000313" key="7">
    <source>
        <dbReference type="EMBL" id="GHJ87054.1"/>
    </source>
</evidence>
<reference evidence="7" key="1">
    <citation type="submission" date="2020-07" db="EMBL/GenBank/DDBJ databases">
        <title>Draft Genome Sequence of a Deep-Sea Yeast, Naganishia (Cryptococcus) liquefaciens strain N6.</title>
        <authorList>
            <person name="Han Y.W."/>
            <person name="Kajitani R."/>
            <person name="Morimoto H."/>
            <person name="Parhat M."/>
            <person name="Tsubouchi H."/>
            <person name="Bakenova O."/>
            <person name="Ogata M."/>
            <person name="Argunhan B."/>
            <person name="Aoki R."/>
            <person name="Kajiwara S."/>
            <person name="Itoh T."/>
            <person name="Iwasaki H."/>
        </authorList>
    </citation>
    <scope>NUCLEOTIDE SEQUENCE</scope>
    <source>
        <strain evidence="7">N6</strain>
    </source>
</reference>
<evidence type="ECO:0000256" key="4">
    <source>
        <dbReference type="ARBA" id="ARBA00022490"/>
    </source>
</evidence>
<proteinExistence type="inferred from homology"/>
<evidence type="ECO:0000256" key="6">
    <source>
        <dbReference type="ARBA" id="ARBA00023242"/>
    </source>
</evidence>
<dbReference type="Proteomes" id="UP000620104">
    <property type="component" value="Unassembled WGS sequence"/>
</dbReference>
<dbReference type="EMBL" id="BLZA01000020">
    <property type="protein sequence ID" value="GHJ87054.1"/>
    <property type="molecule type" value="Genomic_DNA"/>
</dbReference>
<dbReference type="FunFam" id="3.30.310.50:FF:000005">
    <property type="entry name" value="L antigen family member 3"/>
    <property type="match status" value="1"/>
</dbReference>
<keyword evidence="4" id="KW-0963">Cytoplasm</keyword>
<keyword evidence="6" id="KW-0539">Nucleus</keyword>
<comment type="caution">
    <text evidence="7">The sequence shown here is derived from an EMBL/GenBank/DDBJ whole genome shotgun (WGS) entry which is preliminary data.</text>
</comment>
<dbReference type="InterPro" id="IPR015419">
    <property type="entry name" value="CTAG/Pcc1"/>
</dbReference>
<dbReference type="PANTHER" id="PTHR31283">
    <property type="entry name" value="EKC/KEOPS COMPLEX SUBUNIT PCC1 FAMILY MEMBER"/>
    <property type="match status" value="1"/>
</dbReference>
<dbReference type="GO" id="GO:0005634">
    <property type="term" value="C:nucleus"/>
    <property type="evidence" value="ECO:0007669"/>
    <property type="project" value="UniProtKB-SubCell"/>
</dbReference>